<evidence type="ECO:0000256" key="11">
    <source>
        <dbReference type="ARBA" id="ARBA00048258"/>
    </source>
</evidence>
<keyword evidence="8" id="KW-0067">ATP-binding</keyword>
<evidence type="ECO:0000256" key="9">
    <source>
        <dbReference type="ARBA" id="ARBA00029902"/>
    </source>
</evidence>
<dbReference type="SUPFAM" id="SSF52374">
    <property type="entry name" value="Nucleotidylyl transferase"/>
    <property type="match status" value="1"/>
</dbReference>
<dbReference type="InterPro" id="IPR003721">
    <property type="entry name" value="Pantoate_ligase"/>
</dbReference>
<organism evidence="12 13">
    <name type="scientific">Chlorella ohadii</name>
    <dbReference type="NCBI Taxonomy" id="2649997"/>
    <lineage>
        <taxon>Eukaryota</taxon>
        <taxon>Viridiplantae</taxon>
        <taxon>Chlorophyta</taxon>
        <taxon>core chlorophytes</taxon>
        <taxon>Trebouxiophyceae</taxon>
        <taxon>Chlorellales</taxon>
        <taxon>Chlorellaceae</taxon>
        <taxon>Chlorella clade</taxon>
        <taxon>Chlorella</taxon>
    </lineage>
</organism>
<dbReference type="Pfam" id="PF02569">
    <property type="entry name" value="Pantoate_ligase"/>
    <property type="match status" value="1"/>
</dbReference>
<evidence type="ECO:0000256" key="5">
    <source>
        <dbReference type="ARBA" id="ARBA00022598"/>
    </source>
</evidence>
<sequence>MGYLHEGHISLVKAAKEQCDVVAASIYVNPTQFSANEDFGVYPRSEAEDLRKLAEAGCVAVFMPAALYHPGSGGSGSAANAAMVVGASDAVDPEAHETWVTVERLSQGLCAKTRPHFFRGVCTVVTKLFHIVEPDAAFFGKKDYQQWRVIQRMVRDLDMAIDVVGMPICREADGLAMSSRNALLTPEDRQRCVCISQALAAAREAAVGGTATAAAELQRQVADAIAAGGGRVDYVEVVDARTLRPVDDAKGREALIAVAAFYGKVRLIDNVDFKA</sequence>
<dbReference type="InterPro" id="IPR014729">
    <property type="entry name" value="Rossmann-like_a/b/a_fold"/>
</dbReference>
<reference evidence="12" key="1">
    <citation type="submission" date="2020-11" db="EMBL/GenBank/DDBJ databases">
        <title>Chlorella ohadii genome sequencing and assembly.</title>
        <authorList>
            <person name="Murik O."/>
            <person name="Treves H."/>
            <person name="Kedem I."/>
            <person name="Shotland Y."/>
            <person name="Kaplan A."/>
        </authorList>
    </citation>
    <scope>NUCLEOTIDE SEQUENCE</scope>
    <source>
        <strain evidence="12">1</strain>
    </source>
</reference>
<dbReference type="PANTHER" id="PTHR21299:SF1">
    <property type="entry name" value="PANTOATE--BETA-ALANINE LIGASE"/>
    <property type="match status" value="1"/>
</dbReference>
<dbReference type="Gene3D" id="3.30.1300.10">
    <property type="entry name" value="Pantoate-beta-alanine ligase, C-terminal domain"/>
    <property type="match status" value="1"/>
</dbReference>
<dbReference type="AlphaFoldDB" id="A0AAD5DD52"/>
<dbReference type="GO" id="GO:0015940">
    <property type="term" value="P:pantothenate biosynthetic process"/>
    <property type="evidence" value="ECO:0007669"/>
    <property type="project" value="UniProtKB-KW"/>
</dbReference>
<protein>
    <recommendedName>
        <fullName evidence="4">Pantoate--beta-alanine ligase</fullName>
        <ecNumber evidence="3">6.3.2.1</ecNumber>
    </recommendedName>
    <alternativeName>
        <fullName evidence="10">Pantoate-activating enzyme</fullName>
    </alternativeName>
    <alternativeName>
        <fullName evidence="9">Pantothenate synthetase</fullName>
    </alternativeName>
</protein>
<evidence type="ECO:0000256" key="6">
    <source>
        <dbReference type="ARBA" id="ARBA00022655"/>
    </source>
</evidence>
<dbReference type="HAMAP" id="MF_00158">
    <property type="entry name" value="PanC"/>
    <property type="match status" value="1"/>
</dbReference>
<comment type="catalytic activity">
    <reaction evidence="11">
        <text>(R)-pantoate + beta-alanine + ATP = (R)-pantothenate + AMP + diphosphate + H(+)</text>
        <dbReference type="Rhea" id="RHEA:10912"/>
        <dbReference type="ChEBI" id="CHEBI:15378"/>
        <dbReference type="ChEBI" id="CHEBI:15980"/>
        <dbReference type="ChEBI" id="CHEBI:29032"/>
        <dbReference type="ChEBI" id="CHEBI:30616"/>
        <dbReference type="ChEBI" id="CHEBI:33019"/>
        <dbReference type="ChEBI" id="CHEBI:57966"/>
        <dbReference type="ChEBI" id="CHEBI:456215"/>
        <dbReference type="EC" id="6.3.2.1"/>
    </reaction>
</comment>
<evidence type="ECO:0000313" key="12">
    <source>
        <dbReference type="EMBL" id="KAI7835817.1"/>
    </source>
</evidence>
<accession>A0AAD5DD52</accession>
<comment type="caution">
    <text evidence="12">The sequence shown here is derived from an EMBL/GenBank/DDBJ whole genome shotgun (WGS) entry which is preliminary data.</text>
</comment>
<dbReference type="GO" id="GO:0004592">
    <property type="term" value="F:pantoate-beta-alanine ligase activity"/>
    <property type="evidence" value="ECO:0007669"/>
    <property type="project" value="UniProtKB-EC"/>
</dbReference>
<keyword evidence="7" id="KW-0547">Nucleotide-binding</keyword>
<dbReference type="GO" id="GO:0005524">
    <property type="term" value="F:ATP binding"/>
    <property type="evidence" value="ECO:0007669"/>
    <property type="project" value="UniProtKB-KW"/>
</dbReference>
<dbReference type="EC" id="6.3.2.1" evidence="3"/>
<comment type="pathway">
    <text evidence="1">Cofactor biosynthesis; (R)-pantothenate biosynthesis; (R)-pantothenate from (R)-pantoate and beta-alanine: step 1/1.</text>
</comment>
<name>A0AAD5DD52_9CHLO</name>
<evidence type="ECO:0000256" key="3">
    <source>
        <dbReference type="ARBA" id="ARBA00012219"/>
    </source>
</evidence>
<dbReference type="EMBL" id="JADXDR010000224">
    <property type="protein sequence ID" value="KAI7835817.1"/>
    <property type="molecule type" value="Genomic_DNA"/>
</dbReference>
<evidence type="ECO:0000256" key="10">
    <source>
        <dbReference type="ARBA" id="ARBA00032806"/>
    </source>
</evidence>
<evidence type="ECO:0000256" key="4">
    <source>
        <dbReference type="ARBA" id="ARBA00015647"/>
    </source>
</evidence>
<evidence type="ECO:0000256" key="8">
    <source>
        <dbReference type="ARBA" id="ARBA00022840"/>
    </source>
</evidence>
<dbReference type="PANTHER" id="PTHR21299">
    <property type="entry name" value="CYTIDYLATE KINASE/PANTOATE-BETA-ALANINE LIGASE"/>
    <property type="match status" value="1"/>
</dbReference>
<evidence type="ECO:0000256" key="1">
    <source>
        <dbReference type="ARBA" id="ARBA00004990"/>
    </source>
</evidence>
<proteinExistence type="inferred from homology"/>
<keyword evidence="13" id="KW-1185">Reference proteome</keyword>
<keyword evidence="6" id="KW-0566">Pantothenate biosynthesis</keyword>
<keyword evidence="5" id="KW-0436">Ligase</keyword>
<evidence type="ECO:0000313" key="13">
    <source>
        <dbReference type="Proteomes" id="UP001205105"/>
    </source>
</evidence>
<comment type="similarity">
    <text evidence="2">Belongs to the pantothenate synthetase family.</text>
</comment>
<dbReference type="GO" id="GO:0005829">
    <property type="term" value="C:cytosol"/>
    <property type="evidence" value="ECO:0007669"/>
    <property type="project" value="TreeGrafter"/>
</dbReference>
<gene>
    <name evidence="12" type="ORF">COHA_010284</name>
</gene>
<evidence type="ECO:0000256" key="7">
    <source>
        <dbReference type="ARBA" id="ARBA00022741"/>
    </source>
</evidence>
<dbReference type="Proteomes" id="UP001205105">
    <property type="component" value="Unassembled WGS sequence"/>
</dbReference>
<dbReference type="NCBIfam" id="TIGR00018">
    <property type="entry name" value="panC"/>
    <property type="match status" value="1"/>
</dbReference>
<dbReference type="InterPro" id="IPR042176">
    <property type="entry name" value="Pantoate_ligase_C"/>
</dbReference>
<dbReference type="Gene3D" id="3.40.50.620">
    <property type="entry name" value="HUPs"/>
    <property type="match status" value="1"/>
</dbReference>
<evidence type="ECO:0000256" key="2">
    <source>
        <dbReference type="ARBA" id="ARBA00009256"/>
    </source>
</evidence>